<dbReference type="EMBL" id="BIFQ01000001">
    <property type="protein sequence ID" value="GCE07734.1"/>
    <property type="molecule type" value="Genomic_DNA"/>
</dbReference>
<dbReference type="Pfam" id="PF21274">
    <property type="entry name" value="Rng_hyd_C"/>
    <property type="match status" value="1"/>
</dbReference>
<accession>A0A401ZLN5</accession>
<dbReference type="GO" id="GO:0016709">
    <property type="term" value="F:oxidoreductase activity, acting on paired donors, with incorporation or reduction of molecular oxygen, NAD(P)H as one donor, and incorporation of one atom of oxygen"/>
    <property type="evidence" value="ECO:0007669"/>
    <property type="project" value="UniProtKB-ARBA"/>
</dbReference>
<dbReference type="Gene3D" id="3.50.50.60">
    <property type="entry name" value="FAD/NAD(P)-binding domain"/>
    <property type="match status" value="1"/>
</dbReference>
<proteinExistence type="predicted"/>
<dbReference type="PANTHER" id="PTHR43004">
    <property type="entry name" value="TRK SYSTEM POTASSIUM UPTAKE PROTEIN"/>
    <property type="match status" value="1"/>
</dbReference>
<evidence type="ECO:0000256" key="3">
    <source>
        <dbReference type="ARBA" id="ARBA00022827"/>
    </source>
</evidence>
<dbReference type="PRINTS" id="PR00420">
    <property type="entry name" value="RNGMNOXGNASE"/>
</dbReference>
<dbReference type="GO" id="GO:0071949">
    <property type="term" value="F:FAD binding"/>
    <property type="evidence" value="ECO:0007669"/>
    <property type="project" value="InterPro"/>
</dbReference>
<keyword evidence="5" id="KW-0503">Monooxygenase</keyword>
<keyword evidence="6" id="KW-1185">Reference proteome</keyword>
<dbReference type="Pfam" id="PF01494">
    <property type="entry name" value="FAD_binding_3"/>
    <property type="match status" value="1"/>
</dbReference>
<keyword evidence="3" id="KW-0274">FAD</keyword>
<protein>
    <submittedName>
        <fullName evidence="5">FAD-binding monooxygenase</fullName>
    </submittedName>
</protein>
<organism evidence="5 6">
    <name type="scientific">Dictyobacter aurantiacus</name>
    <dbReference type="NCBI Taxonomy" id="1936993"/>
    <lineage>
        <taxon>Bacteria</taxon>
        <taxon>Bacillati</taxon>
        <taxon>Chloroflexota</taxon>
        <taxon>Ktedonobacteria</taxon>
        <taxon>Ktedonobacterales</taxon>
        <taxon>Dictyobacteraceae</taxon>
        <taxon>Dictyobacter</taxon>
    </lineage>
</organism>
<evidence type="ECO:0000313" key="5">
    <source>
        <dbReference type="EMBL" id="GCE07734.1"/>
    </source>
</evidence>
<dbReference type="InterPro" id="IPR002938">
    <property type="entry name" value="FAD-bd"/>
</dbReference>
<comment type="cofactor">
    <cofactor evidence="1">
        <name>FAD</name>
        <dbReference type="ChEBI" id="CHEBI:57692"/>
    </cofactor>
</comment>
<dbReference type="Gene3D" id="3.30.9.10">
    <property type="entry name" value="D-Amino Acid Oxidase, subunit A, domain 2"/>
    <property type="match status" value="1"/>
</dbReference>
<gene>
    <name evidence="5" type="ORF">KDAU_50630</name>
</gene>
<evidence type="ECO:0000313" key="6">
    <source>
        <dbReference type="Proteomes" id="UP000287224"/>
    </source>
</evidence>
<dbReference type="Proteomes" id="UP000287224">
    <property type="component" value="Unassembled WGS sequence"/>
</dbReference>
<dbReference type="SUPFAM" id="SSF51905">
    <property type="entry name" value="FAD/NAD(P)-binding domain"/>
    <property type="match status" value="1"/>
</dbReference>
<sequence length="534" mass="57989">MEHDFPVLIVGGGPAGLVTALLLAQSGVPSLLVERHTSTSIHPRARGLNLRTMEIFRSLGLEKQIQQAGASLADNHLMLFVETLAGREIRRVPDADLLPVGKELEAITPCTWCQCAQDELEPILLAAAREKGAHIQFHTELQMLTYHAHGIEATVLDTTTGQQRTIHTRYLIAADGAHSQVRQQLGLAMQGRAGLGNFINIYFRADLRDLVCDRPFGICFVENEALEGVLLPVNNTDRWLLNVEYAPERGAQATDCSPARCQELVRAAIGRPELELEVLSVLLWEAAARVAEQMQVGNIFLVGDAAHTMPPAGGFGMNTAIQDAHNLAWKLAMVIEGEAGAGLLDTYAAERYPLACAVVKQATRELEAETPDTPGTPGDLLTSILGYSYASSAIMEQRHDESARCIAGLAAAGRPGTRASHVWLTYRDQRISTLDLFGRHFVLLPGALGGAWRGAAHTVAERMRLKLAVYQVGIDFTFPGGDESWHASCGITAQGALLVRPDGFVCWRSSDLAPKPEQLLTELFQHILSRGPCV</sequence>
<dbReference type="OrthoDB" id="9766816at2"/>
<dbReference type="Gene3D" id="3.40.30.120">
    <property type="match status" value="1"/>
</dbReference>
<dbReference type="PANTHER" id="PTHR43004:SF19">
    <property type="entry name" value="BINDING MONOOXYGENASE, PUTATIVE (JCVI)-RELATED"/>
    <property type="match status" value="1"/>
</dbReference>
<keyword evidence="5" id="KW-0560">Oxidoreductase</keyword>
<keyword evidence="2" id="KW-0285">Flavoprotein</keyword>
<comment type="caution">
    <text evidence="5">The sequence shown here is derived from an EMBL/GenBank/DDBJ whole genome shotgun (WGS) entry which is preliminary data.</text>
</comment>
<dbReference type="AlphaFoldDB" id="A0A401ZLN5"/>
<evidence type="ECO:0000256" key="2">
    <source>
        <dbReference type="ARBA" id="ARBA00022630"/>
    </source>
</evidence>
<evidence type="ECO:0000259" key="4">
    <source>
        <dbReference type="Pfam" id="PF01494"/>
    </source>
</evidence>
<feature type="domain" description="FAD-binding" evidence="4">
    <location>
        <begin position="5"/>
        <end position="361"/>
    </location>
</feature>
<dbReference type="RefSeq" id="WP_126599239.1">
    <property type="nucleotide sequence ID" value="NZ_BIFQ01000001.1"/>
</dbReference>
<dbReference type="InterPro" id="IPR050641">
    <property type="entry name" value="RIFMO-like"/>
</dbReference>
<name>A0A401ZLN5_9CHLR</name>
<reference evidence="6" key="1">
    <citation type="submission" date="2018-12" db="EMBL/GenBank/DDBJ databases">
        <title>Tengunoibacter tsumagoiensis gen. nov., sp. nov., Dictyobacter kobayashii sp. nov., D. alpinus sp. nov., and D. joshuensis sp. nov. and description of Dictyobacteraceae fam. nov. within the order Ktedonobacterales isolated from Tengu-no-mugimeshi.</title>
        <authorList>
            <person name="Wang C.M."/>
            <person name="Zheng Y."/>
            <person name="Sakai Y."/>
            <person name="Toyoda A."/>
            <person name="Minakuchi Y."/>
            <person name="Abe K."/>
            <person name="Yokota A."/>
            <person name="Yabe S."/>
        </authorList>
    </citation>
    <scope>NUCLEOTIDE SEQUENCE [LARGE SCALE GENOMIC DNA]</scope>
    <source>
        <strain evidence="6">S-27</strain>
    </source>
</reference>
<dbReference type="InterPro" id="IPR036188">
    <property type="entry name" value="FAD/NAD-bd_sf"/>
</dbReference>
<evidence type="ECO:0000256" key="1">
    <source>
        <dbReference type="ARBA" id="ARBA00001974"/>
    </source>
</evidence>